<dbReference type="EMBL" id="ABCC02000076">
    <property type="protein sequence ID" value="EDP12496.1"/>
    <property type="molecule type" value="Genomic_DNA"/>
</dbReference>
<dbReference type="eggNOG" id="COG2972">
    <property type="taxonomic scope" value="Bacteria"/>
</dbReference>
<dbReference type="GO" id="GO:0016020">
    <property type="term" value="C:membrane"/>
    <property type="evidence" value="ECO:0007669"/>
    <property type="project" value="InterPro"/>
</dbReference>
<evidence type="ECO:0000259" key="3">
    <source>
        <dbReference type="Pfam" id="PF10114"/>
    </source>
</evidence>
<name>A8S5M0_ENTBW</name>
<dbReference type="InterPro" id="IPR010559">
    <property type="entry name" value="Sig_transdc_His_kin_internal"/>
</dbReference>
<evidence type="ECO:0000259" key="1">
    <source>
        <dbReference type="Pfam" id="PF02518"/>
    </source>
</evidence>
<dbReference type="Pfam" id="PF06580">
    <property type="entry name" value="His_kinase"/>
    <property type="match status" value="1"/>
</dbReference>
<feature type="domain" description="Histidine kinase/HSP90-like ATPase" evidence="1">
    <location>
        <begin position="344"/>
        <end position="445"/>
    </location>
</feature>
<dbReference type="SUPFAM" id="SSF55874">
    <property type="entry name" value="ATPase domain of HSP90 chaperone/DNA topoisomerase II/histidine kinase"/>
    <property type="match status" value="1"/>
</dbReference>
<dbReference type="eggNOG" id="COG4936">
    <property type="taxonomic scope" value="Bacteria"/>
</dbReference>
<dbReference type="Pfam" id="PF10114">
    <property type="entry name" value="PocR"/>
    <property type="match status" value="1"/>
</dbReference>
<dbReference type="InterPro" id="IPR050640">
    <property type="entry name" value="Bact_2-comp_sensor_kinase"/>
</dbReference>
<sequence>MTGSKERDNQMAEYHKMMHMDEVEPDALDEYLSINEEDRINELDIIHLFGKEKLETIQESLSKATGLAFITVDFKGDPITSATSFSRYCEKVRNNPVAMERCKSSDAFGSIQAAVTQKTNVYFCPCGLLEVAIPIIVRGHYLGGFIGGQIQCNDAPDSVSRLSSVMHAAKADEAVVQYKSLLDEIPVYSYEKFLDIANLVFLVINQLSENEISQHLQEDILKKRIKKIQTVNHGYAKEIVQKNKRVQELEMRGNQYELLDMLTSLLNLTIIEDAPRTNELLSSFIDYIKYKYMEKSTFVHISGELEHAEQYLLFQKKKTGDRLEYSIQVPKNLHMQKMPSDVLMPFIQNAFYNGVMLKKEGGQITVTGYVRNGNVVLEINDTGPGLTEAELDIKYETYKDKHEGYYIKMGMEYAREKMKRLFGEEYSIISESYRNKGSKTILLWPEHYEERTE</sequence>
<dbReference type="AlphaFoldDB" id="A8S5M0"/>
<organism evidence="4 5">
    <name type="scientific">Enterocloster bolteae (strain ATCC BAA-613 / DSM 15670 / CCUG 46953 / JCM 12243 / WAL 16351)</name>
    <name type="common">Clostridium bolteae</name>
    <dbReference type="NCBI Taxonomy" id="411902"/>
    <lineage>
        <taxon>Bacteria</taxon>
        <taxon>Bacillati</taxon>
        <taxon>Bacillota</taxon>
        <taxon>Clostridia</taxon>
        <taxon>Lachnospirales</taxon>
        <taxon>Lachnospiraceae</taxon>
        <taxon>Enterocloster</taxon>
    </lineage>
</organism>
<feature type="domain" description="PocR" evidence="3">
    <location>
        <begin position="48"/>
        <end position="210"/>
    </location>
</feature>
<dbReference type="PaxDb" id="411902-CLOBOL_07250"/>
<evidence type="ECO:0000313" key="5">
    <source>
        <dbReference type="Proteomes" id="UP000005396"/>
    </source>
</evidence>
<gene>
    <name evidence="4" type="ORF">CLOBOL_07250</name>
</gene>
<reference evidence="4 5" key="2">
    <citation type="submission" date="2007-09" db="EMBL/GenBank/DDBJ databases">
        <title>Draft genome sequence of Clostridium bolteae (ATCC BAA-613).</title>
        <authorList>
            <person name="Sudarsanam P."/>
            <person name="Ley R."/>
            <person name="Guruge J."/>
            <person name="Turnbaugh P.J."/>
            <person name="Mahowald M."/>
            <person name="Liep D."/>
            <person name="Gordon J."/>
        </authorList>
    </citation>
    <scope>NUCLEOTIDE SEQUENCE [LARGE SCALE GENOMIC DNA]</scope>
    <source>
        <strain evidence="5">ATCC BAA-613 / DSM 15670 / CCUG 46953 / JCM 12243 / WAL 16351</strain>
    </source>
</reference>
<dbReference type="InterPro" id="IPR018771">
    <property type="entry name" value="PocR_dom"/>
</dbReference>
<evidence type="ECO:0000259" key="2">
    <source>
        <dbReference type="Pfam" id="PF06580"/>
    </source>
</evidence>
<reference evidence="4 5" key="1">
    <citation type="submission" date="2007-08" db="EMBL/GenBank/DDBJ databases">
        <authorList>
            <person name="Fulton L."/>
            <person name="Clifton S."/>
            <person name="Fulton B."/>
            <person name="Xu J."/>
            <person name="Minx P."/>
            <person name="Pepin K.H."/>
            <person name="Johnson M."/>
            <person name="Thiruvilangam P."/>
            <person name="Bhonagiri V."/>
            <person name="Nash W.E."/>
            <person name="Mardis E.R."/>
            <person name="Wilson R.K."/>
        </authorList>
    </citation>
    <scope>NUCLEOTIDE SEQUENCE [LARGE SCALE GENOMIC DNA]</scope>
    <source>
        <strain evidence="5">ATCC BAA-613 / DSM 15670 / CCUG 46953 / JCM 12243 / WAL 16351</strain>
    </source>
</reference>
<comment type="caution">
    <text evidence="4">The sequence shown here is derived from an EMBL/GenBank/DDBJ whole genome shotgun (WGS) entry which is preliminary data.</text>
</comment>
<proteinExistence type="predicted"/>
<dbReference type="PANTHER" id="PTHR34220">
    <property type="entry name" value="SENSOR HISTIDINE KINASE YPDA"/>
    <property type="match status" value="1"/>
</dbReference>
<dbReference type="InterPro" id="IPR003594">
    <property type="entry name" value="HATPase_dom"/>
</dbReference>
<dbReference type="HOGENOM" id="CLU_038337_0_0_9"/>
<dbReference type="Gene3D" id="3.30.565.10">
    <property type="entry name" value="Histidine kinase-like ATPase, C-terminal domain"/>
    <property type="match status" value="1"/>
</dbReference>
<accession>A8S5M0</accession>
<dbReference type="PANTHER" id="PTHR34220:SF7">
    <property type="entry name" value="SENSOR HISTIDINE KINASE YPDA"/>
    <property type="match status" value="1"/>
</dbReference>
<dbReference type="Pfam" id="PF02518">
    <property type="entry name" value="HATPase_c"/>
    <property type="match status" value="1"/>
</dbReference>
<dbReference type="Proteomes" id="UP000005396">
    <property type="component" value="Unassembled WGS sequence"/>
</dbReference>
<dbReference type="InterPro" id="IPR036890">
    <property type="entry name" value="HATPase_C_sf"/>
</dbReference>
<evidence type="ECO:0000313" key="4">
    <source>
        <dbReference type="EMBL" id="EDP12496.1"/>
    </source>
</evidence>
<feature type="domain" description="Signal transduction histidine kinase internal region" evidence="2">
    <location>
        <begin position="258"/>
        <end position="323"/>
    </location>
</feature>
<protein>
    <submittedName>
        <fullName evidence="4">Uncharacterized protein</fullName>
    </submittedName>
</protein>
<dbReference type="GO" id="GO:0000155">
    <property type="term" value="F:phosphorelay sensor kinase activity"/>
    <property type="evidence" value="ECO:0007669"/>
    <property type="project" value="InterPro"/>
</dbReference>